<evidence type="ECO:0000313" key="1">
    <source>
        <dbReference type="EMBL" id="CAG8842385.1"/>
    </source>
</evidence>
<feature type="non-terminal residue" evidence="1">
    <location>
        <position position="364"/>
    </location>
</feature>
<name>A0ABN7WX28_GIGMA</name>
<keyword evidence="2" id="KW-1185">Reference proteome</keyword>
<gene>
    <name evidence="1" type="ORF">GMARGA_LOCUS35956</name>
</gene>
<comment type="caution">
    <text evidence="1">The sequence shown here is derived from an EMBL/GenBank/DDBJ whole genome shotgun (WGS) entry which is preliminary data.</text>
</comment>
<dbReference type="Proteomes" id="UP000789901">
    <property type="component" value="Unassembled WGS sequence"/>
</dbReference>
<organism evidence="1 2">
    <name type="scientific">Gigaspora margarita</name>
    <dbReference type="NCBI Taxonomy" id="4874"/>
    <lineage>
        <taxon>Eukaryota</taxon>
        <taxon>Fungi</taxon>
        <taxon>Fungi incertae sedis</taxon>
        <taxon>Mucoromycota</taxon>
        <taxon>Glomeromycotina</taxon>
        <taxon>Glomeromycetes</taxon>
        <taxon>Diversisporales</taxon>
        <taxon>Gigasporaceae</taxon>
        <taxon>Gigaspora</taxon>
    </lineage>
</organism>
<evidence type="ECO:0000313" key="2">
    <source>
        <dbReference type="Proteomes" id="UP000789901"/>
    </source>
</evidence>
<sequence length="364" mass="42996">QKVYRYRDSLTFANMVKNNVKDEDLQSSVLNVTKIFREIVIEHYQKICNSYKDWYNINYSEAQIFWKDITKEQVKHELEIMASKKSLYRRHQNQNDLIASIKYLALIPSYIEHLKLRDTDKSWAVKILKDLQNDGMKLDMLSDIFQNLDRNFNELNKCTWFLVKKLNSADEFNKYLLENLIGRDLTNLINEDSKNKALQQLYQLRPDLNGQKKHAYVYDTITQKRFSSFSAWIKALSSQRFFKGKKLALATIFLKPNCNKMNIGQIIKGKNYSPYIQNVILLSIKDTLTTIIYNDIELIGINLREGEEFLCFTFFETNLKKELYIKKTIHGYQEPIKCTIFVNGLEVRDNFLEKNGQCTKGKYI</sequence>
<feature type="non-terminal residue" evidence="1">
    <location>
        <position position="1"/>
    </location>
</feature>
<reference evidence="1 2" key="1">
    <citation type="submission" date="2021-06" db="EMBL/GenBank/DDBJ databases">
        <authorList>
            <person name="Kallberg Y."/>
            <person name="Tangrot J."/>
            <person name="Rosling A."/>
        </authorList>
    </citation>
    <scope>NUCLEOTIDE SEQUENCE [LARGE SCALE GENOMIC DNA]</scope>
    <source>
        <strain evidence="1 2">120-4 pot B 10/14</strain>
    </source>
</reference>
<accession>A0ABN7WX28</accession>
<proteinExistence type="predicted"/>
<dbReference type="EMBL" id="CAJVQB010068848">
    <property type="protein sequence ID" value="CAG8842385.1"/>
    <property type="molecule type" value="Genomic_DNA"/>
</dbReference>
<protein>
    <submittedName>
        <fullName evidence="1">33381_t:CDS:1</fullName>
    </submittedName>
</protein>